<protein>
    <recommendedName>
        <fullName evidence="1">Glycosyl hydrolase family 38 C-terminal domain-containing protein</fullName>
    </recommendedName>
</protein>
<dbReference type="InterPro" id="IPR011013">
    <property type="entry name" value="Gal_mutarotase_sf_dom"/>
</dbReference>
<proteinExistence type="predicted"/>
<feature type="non-terminal residue" evidence="2">
    <location>
        <position position="291"/>
    </location>
</feature>
<dbReference type="AlphaFoldDB" id="A0A382UQP8"/>
<sequence>FEDESTATDEVLENRFLRLEIDAERGVIRSLLDKELGQELIDADAPHGFGQMIIRDCGTGEEELSRPQGASLTQVGPLYATIKLKTEASCCPRVTEEVTLYHMIKRVDFNARILRDSTPTREVFFAFPFQVEEPRFHFEAPNAVIEPIHDQLPGSNTDYHAVQHWAHVGNEEWGVAWSAVDAPMVEFGGLWPGYVSSAHHQARGPGYGHAFLQPGELTQGYIYSLVSYNNFNTNFVNAHPCEYLVRYSFRAHAGNWRDAGARQFGWAVANPPLAVWMNGSQKGGSLPTSAS</sequence>
<dbReference type="GO" id="GO:0004559">
    <property type="term" value="F:alpha-mannosidase activity"/>
    <property type="evidence" value="ECO:0007669"/>
    <property type="project" value="InterPro"/>
</dbReference>
<dbReference type="Gene3D" id="2.70.98.30">
    <property type="entry name" value="Golgi alpha-mannosidase II, domain 4"/>
    <property type="match status" value="1"/>
</dbReference>
<dbReference type="GO" id="GO:0030246">
    <property type="term" value="F:carbohydrate binding"/>
    <property type="evidence" value="ECO:0007669"/>
    <property type="project" value="InterPro"/>
</dbReference>
<dbReference type="Pfam" id="PF07748">
    <property type="entry name" value="Glyco_hydro_38C"/>
    <property type="match status" value="1"/>
</dbReference>
<name>A0A382UQP8_9ZZZZ</name>
<dbReference type="InterPro" id="IPR011682">
    <property type="entry name" value="Glyco_hydro_38_C"/>
</dbReference>
<accession>A0A382UQP8</accession>
<gene>
    <name evidence="2" type="ORF">METZ01_LOCUS389384</name>
</gene>
<dbReference type="SUPFAM" id="SSF74650">
    <property type="entry name" value="Galactose mutarotase-like"/>
    <property type="match status" value="1"/>
</dbReference>
<dbReference type="GO" id="GO:0006013">
    <property type="term" value="P:mannose metabolic process"/>
    <property type="evidence" value="ECO:0007669"/>
    <property type="project" value="InterPro"/>
</dbReference>
<evidence type="ECO:0000259" key="1">
    <source>
        <dbReference type="Pfam" id="PF07748"/>
    </source>
</evidence>
<feature type="domain" description="Glycosyl hydrolase family 38 C-terminal" evidence="1">
    <location>
        <begin position="12"/>
        <end position="176"/>
    </location>
</feature>
<evidence type="ECO:0000313" key="2">
    <source>
        <dbReference type="EMBL" id="SVD36530.1"/>
    </source>
</evidence>
<reference evidence="2" key="1">
    <citation type="submission" date="2018-05" db="EMBL/GenBank/DDBJ databases">
        <authorList>
            <person name="Lanie J.A."/>
            <person name="Ng W.-L."/>
            <person name="Kazmierczak K.M."/>
            <person name="Andrzejewski T.M."/>
            <person name="Davidsen T.M."/>
            <person name="Wayne K.J."/>
            <person name="Tettelin H."/>
            <person name="Glass J.I."/>
            <person name="Rusch D."/>
            <person name="Podicherti R."/>
            <person name="Tsui H.-C.T."/>
            <person name="Winkler M.E."/>
        </authorList>
    </citation>
    <scope>NUCLEOTIDE SEQUENCE</scope>
</reference>
<dbReference type="EMBL" id="UINC01146036">
    <property type="protein sequence ID" value="SVD36530.1"/>
    <property type="molecule type" value="Genomic_DNA"/>
</dbReference>
<organism evidence="2">
    <name type="scientific">marine metagenome</name>
    <dbReference type="NCBI Taxonomy" id="408172"/>
    <lineage>
        <taxon>unclassified sequences</taxon>
        <taxon>metagenomes</taxon>
        <taxon>ecological metagenomes</taxon>
    </lineage>
</organism>
<feature type="non-terminal residue" evidence="2">
    <location>
        <position position="1"/>
    </location>
</feature>